<keyword evidence="3" id="KW-1185">Reference proteome</keyword>
<organism evidence="2 3">
    <name type="scientific">Hypsizygus marmoreus</name>
    <name type="common">White beech mushroom</name>
    <name type="synonym">Agaricus marmoreus</name>
    <dbReference type="NCBI Taxonomy" id="39966"/>
    <lineage>
        <taxon>Eukaryota</taxon>
        <taxon>Fungi</taxon>
        <taxon>Dikarya</taxon>
        <taxon>Basidiomycota</taxon>
        <taxon>Agaricomycotina</taxon>
        <taxon>Agaricomycetes</taxon>
        <taxon>Agaricomycetidae</taxon>
        <taxon>Agaricales</taxon>
        <taxon>Tricholomatineae</taxon>
        <taxon>Lyophyllaceae</taxon>
        <taxon>Hypsizygus</taxon>
    </lineage>
</organism>
<dbReference type="OrthoDB" id="3063379at2759"/>
<sequence>MFKSLTIQSEIFSLSTSYLYSHIFPRPLGLPTIMQQPDRGANYNAFGRDPNGRLAFLASFFYGPEYVPKITIQQFGGPAEPPRYGPPARYQLHCLPVGFQPQRPPNFLDPDNLDAEDNNLLDLDPDESPYLDPPAVFYPSMFAALQHVPRFQQFMPEPESDIETDIDEEDDEEDREDGNYDNDSADEGDESHECDEEEEEEEEEEED</sequence>
<evidence type="ECO:0000313" key="2">
    <source>
        <dbReference type="EMBL" id="RDB27586.1"/>
    </source>
</evidence>
<accession>A0A369K9J6</accession>
<evidence type="ECO:0000313" key="3">
    <source>
        <dbReference type="Proteomes" id="UP000076154"/>
    </source>
</evidence>
<proteinExistence type="predicted"/>
<feature type="region of interest" description="Disordered" evidence="1">
    <location>
        <begin position="154"/>
        <end position="207"/>
    </location>
</feature>
<dbReference type="InParanoid" id="A0A369K9J6"/>
<comment type="caution">
    <text evidence="2">The sequence shown here is derived from an EMBL/GenBank/DDBJ whole genome shotgun (WGS) entry which is preliminary data.</text>
</comment>
<dbReference type="Proteomes" id="UP000076154">
    <property type="component" value="Unassembled WGS sequence"/>
</dbReference>
<dbReference type="AlphaFoldDB" id="A0A369K9J6"/>
<protein>
    <submittedName>
        <fullName evidence="2">Uncharacterized protein</fullName>
    </submittedName>
</protein>
<feature type="compositionally biased region" description="Acidic residues" evidence="1">
    <location>
        <begin position="158"/>
        <end position="207"/>
    </location>
</feature>
<reference evidence="2" key="1">
    <citation type="submission" date="2018-04" db="EMBL/GenBank/DDBJ databases">
        <title>Whole genome sequencing of Hypsizygus marmoreus.</title>
        <authorList>
            <person name="Choi I.-G."/>
            <person name="Min B."/>
            <person name="Kim J.-G."/>
            <person name="Kim S."/>
            <person name="Oh Y.-L."/>
            <person name="Kong W.-S."/>
            <person name="Park H."/>
            <person name="Jeong J."/>
            <person name="Song E.-S."/>
        </authorList>
    </citation>
    <scope>NUCLEOTIDE SEQUENCE [LARGE SCALE GENOMIC DNA]</scope>
    <source>
        <strain evidence="2">51987-8</strain>
    </source>
</reference>
<evidence type="ECO:0000256" key="1">
    <source>
        <dbReference type="SAM" id="MobiDB-lite"/>
    </source>
</evidence>
<feature type="compositionally biased region" description="Acidic residues" evidence="1">
    <location>
        <begin position="111"/>
        <end position="127"/>
    </location>
</feature>
<name>A0A369K9J6_HYPMA</name>
<gene>
    <name evidence="2" type="ORF">Hypma_003885</name>
</gene>
<feature type="region of interest" description="Disordered" evidence="1">
    <location>
        <begin position="101"/>
        <end position="127"/>
    </location>
</feature>
<dbReference type="EMBL" id="LUEZ02000015">
    <property type="protein sequence ID" value="RDB27586.1"/>
    <property type="molecule type" value="Genomic_DNA"/>
</dbReference>